<feature type="domain" description="GAG-pre-integrase" evidence="5">
    <location>
        <begin position="245"/>
        <end position="304"/>
    </location>
</feature>
<reference evidence="6" key="2">
    <citation type="submission" date="2022-01" db="EMBL/GenBank/DDBJ databases">
        <authorList>
            <person name="Yamashiro T."/>
            <person name="Shiraishi A."/>
            <person name="Satake H."/>
            <person name="Nakayama K."/>
        </authorList>
    </citation>
    <scope>NUCLEOTIDE SEQUENCE</scope>
</reference>
<evidence type="ECO:0000313" key="7">
    <source>
        <dbReference type="Proteomes" id="UP001151760"/>
    </source>
</evidence>
<evidence type="ECO:0000256" key="3">
    <source>
        <dbReference type="SAM" id="MobiDB-lite"/>
    </source>
</evidence>
<accession>A0ABQ5JAT5</accession>
<dbReference type="PANTHER" id="PTHR42648">
    <property type="entry name" value="TRANSPOSASE, PUTATIVE-RELATED"/>
    <property type="match status" value="1"/>
</dbReference>
<evidence type="ECO:0000256" key="1">
    <source>
        <dbReference type="ARBA" id="ARBA00022723"/>
    </source>
</evidence>
<dbReference type="InterPro" id="IPR039537">
    <property type="entry name" value="Retrotran_Ty1/copia-like"/>
</dbReference>
<dbReference type="InterPro" id="IPR013103">
    <property type="entry name" value="RVT_2"/>
</dbReference>
<sequence length="543" mass="61546">MSLGGSIVASFEYVESFFAVHTPPDHLIRTNFEQEGVIPEVVFDIFEKLVFMWGWGLNIPDNEVPRMDKLEVGVFGASVISRTGHRVLCVLSLHVPHHQHQCLYVRIGKSSFDTPPEFEELEFDKRELIQQESDLVEISDMGMRIFFVMSKELLVLNEVKQTVLKLKVVRGDFGHNDGILVTLGGCFEQLSHKSGIIHLGVVEDKLVFQSVLQRFKWASTIGGGDVVDGEGLRDWDDNLHEMASASPICLIARATSSKSWLLHQRLSHLNYDTINDLAKNDLVTGLPKFKYHKEHLCPSCEQGKNKKATHPPKTVPNSKQKLHLIHMDLCGPMRVKSINGKLYVLRLLLRATLKTALPFTVDLETRQSSFTPRLITNWPTNSSSQAADIPSTSQDVDELEPHQQHVQQQNNQASLQPEIVVDNVPNAMFNGDVFENPFAPPSTSAAESSSSQYVDSSNMHITMEPRNVKEAMTDPTWIESMQEELLQFKRLDVWVLVPAPDNIKPLTLKWLFKNKHDEENTVIRNKTRLVVRGYRQEKGIDFE</sequence>
<dbReference type="Pfam" id="PF13976">
    <property type="entry name" value="gag_pre-integrs"/>
    <property type="match status" value="1"/>
</dbReference>
<organism evidence="6 7">
    <name type="scientific">Tanacetum coccineum</name>
    <dbReference type="NCBI Taxonomy" id="301880"/>
    <lineage>
        <taxon>Eukaryota</taxon>
        <taxon>Viridiplantae</taxon>
        <taxon>Streptophyta</taxon>
        <taxon>Embryophyta</taxon>
        <taxon>Tracheophyta</taxon>
        <taxon>Spermatophyta</taxon>
        <taxon>Magnoliopsida</taxon>
        <taxon>eudicotyledons</taxon>
        <taxon>Gunneridae</taxon>
        <taxon>Pentapetalae</taxon>
        <taxon>asterids</taxon>
        <taxon>campanulids</taxon>
        <taxon>Asterales</taxon>
        <taxon>Asteraceae</taxon>
        <taxon>Asteroideae</taxon>
        <taxon>Anthemideae</taxon>
        <taxon>Anthemidinae</taxon>
        <taxon>Tanacetum</taxon>
    </lineage>
</organism>
<dbReference type="PANTHER" id="PTHR42648:SF18">
    <property type="entry name" value="RETROTRANSPOSON, UNCLASSIFIED-LIKE PROTEIN"/>
    <property type="match status" value="1"/>
</dbReference>
<comment type="caution">
    <text evidence="6">The sequence shown here is derived from an EMBL/GenBank/DDBJ whole genome shotgun (WGS) entry which is preliminary data.</text>
</comment>
<feature type="compositionally biased region" description="Polar residues" evidence="3">
    <location>
        <begin position="377"/>
        <end position="394"/>
    </location>
</feature>
<reference evidence="6" key="1">
    <citation type="journal article" date="2022" name="Int. J. Mol. Sci.">
        <title>Draft Genome of Tanacetum Coccineum: Genomic Comparison of Closely Related Tanacetum-Family Plants.</title>
        <authorList>
            <person name="Yamashiro T."/>
            <person name="Shiraishi A."/>
            <person name="Nakayama K."/>
            <person name="Satake H."/>
        </authorList>
    </citation>
    <scope>NUCLEOTIDE SEQUENCE</scope>
</reference>
<keyword evidence="1" id="KW-0479">Metal-binding</keyword>
<protein>
    <submittedName>
        <fullName evidence="6">Retrovirus-related pol polyprotein from transposon TNT 1-94</fullName>
    </submittedName>
</protein>
<evidence type="ECO:0000313" key="6">
    <source>
        <dbReference type="EMBL" id="GJU09624.1"/>
    </source>
</evidence>
<evidence type="ECO:0000259" key="4">
    <source>
        <dbReference type="Pfam" id="PF07727"/>
    </source>
</evidence>
<keyword evidence="7" id="KW-1185">Reference proteome</keyword>
<name>A0ABQ5JAT5_9ASTR</name>
<evidence type="ECO:0000259" key="5">
    <source>
        <dbReference type="Pfam" id="PF13976"/>
    </source>
</evidence>
<dbReference type="Pfam" id="PF07727">
    <property type="entry name" value="RVT_2"/>
    <property type="match status" value="1"/>
</dbReference>
<proteinExistence type="predicted"/>
<dbReference type="EMBL" id="BQNB010021744">
    <property type="protein sequence ID" value="GJU09624.1"/>
    <property type="molecule type" value="Genomic_DNA"/>
</dbReference>
<feature type="domain" description="Reverse transcriptase Ty1/copia-type" evidence="4">
    <location>
        <begin position="492"/>
        <end position="542"/>
    </location>
</feature>
<dbReference type="Proteomes" id="UP001151760">
    <property type="component" value="Unassembled WGS sequence"/>
</dbReference>
<gene>
    <name evidence="6" type="ORF">Tco_1132020</name>
</gene>
<feature type="region of interest" description="Disordered" evidence="3">
    <location>
        <begin position="374"/>
        <end position="413"/>
    </location>
</feature>
<evidence type="ECO:0000256" key="2">
    <source>
        <dbReference type="ARBA" id="ARBA00022801"/>
    </source>
</evidence>
<keyword evidence="2" id="KW-0378">Hydrolase</keyword>
<dbReference type="InterPro" id="IPR025724">
    <property type="entry name" value="GAG-pre-integrase_dom"/>
</dbReference>